<keyword evidence="3" id="KW-0540">Nuclease</keyword>
<dbReference type="GO" id="GO:0000166">
    <property type="term" value="F:nucleotide binding"/>
    <property type="evidence" value="ECO:0007669"/>
    <property type="project" value="UniProtKB-KW"/>
</dbReference>
<dbReference type="Pfam" id="PF01934">
    <property type="entry name" value="HepT-like"/>
    <property type="match status" value="1"/>
</dbReference>
<dbReference type="InterPro" id="IPR008201">
    <property type="entry name" value="HepT-like"/>
</dbReference>
<evidence type="ECO:0000256" key="4">
    <source>
        <dbReference type="ARBA" id="ARBA00022741"/>
    </source>
</evidence>
<protein>
    <recommendedName>
        <fullName evidence="8">DUF86 domain-containing protein</fullName>
    </recommendedName>
</protein>
<reference evidence="7" key="1">
    <citation type="submission" date="2020-06" db="EMBL/GenBank/DDBJ databases">
        <title>Unique genomic features of the anaerobic methanotrophic archaea.</title>
        <authorList>
            <person name="Chadwick G.L."/>
            <person name="Skennerton C.T."/>
            <person name="Laso-Perez R."/>
            <person name="Leu A.O."/>
            <person name="Speth D.R."/>
            <person name="Yu H."/>
            <person name="Morgan-Lang C."/>
            <person name="Hatzenpichler R."/>
            <person name="Goudeau D."/>
            <person name="Malmstrom R."/>
            <person name="Brazelton W.J."/>
            <person name="Woyke T."/>
            <person name="Hallam S.J."/>
            <person name="Tyson G.W."/>
            <person name="Wegener G."/>
            <person name="Boetius A."/>
            <person name="Orphan V."/>
        </authorList>
    </citation>
    <scope>NUCLEOTIDE SEQUENCE</scope>
</reference>
<organism evidence="7">
    <name type="scientific">Candidatus Methanogaster sp. ANME-2c ERB4</name>
    <dbReference type="NCBI Taxonomy" id="2759911"/>
    <lineage>
        <taxon>Archaea</taxon>
        <taxon>Methanobacteriati</taxon>
        <taxon>Methanobacteriota</taxon>
        <taxon>Stenosarchaea group</taxon>
        <taxon>Methanomicrobia</taxon>
        <taxon>Methanosarcinales</taxon>
        <taxon>ANME-2 cluster</taxon>
        <taxon>Candidatus Methanogasteraceae</taxon>
        <taxon>Candidatus Methanogaster</taxon>
    </lineage>
</organism>
<dbReference type="GO" id="GO:0004540">
    <property type="term" value="F:RNA nuclease activity"/>
    <property type="evidence" value="ECO:0007669"/>
    <property type="project" value="InterPro"/>
</dbReference>
<evidence type="ECO:0000256" key="2">
    <source>
        <dbReference type="ARBA" id="ARBA00022649"/>
    </source>
</evidence>
<sequence>MKERDWKIFLEDMLDSIEKIERYIKGMDFDGFTENPMVVDAVIRNLEVIGEACKHIPAGVRESYDEVPWKAIVGLRNIAIHEYFGLDLENIWKIIKEDLPKNKETFRKVQEGE</sequence>
<evidence type="ECO:0000256" key="6">
    <source>
        <dbReference type="ARBA" id="ARBA00024207"/>
    </source>
</evidence>
<comment type="similarity">
    <text evidence="6">Belongs to the HepT RNase toxin family.</text>
</comment>
<keyword evidence="5" id="KW-0378">Hydrolase</keyword>
<evidence type="ECO:0008006" key="8">
    <source>
        <dbReference type="Google" id="ProtNLM"/>
    </source>
</evidence>
<dbReference type="PANTHER" id="PTHR34139">
    <property type="entry name" value="UPF0331 PROTEIN MJ0127"/>
    <property type="match status" value="1"/>
</dbReference>
<keyword evidence="1" id="KW-0597">Phosphoprotein</keyword>
<dbReference type="PANTHER" id="PTHR34139:SF1">
    <property type="entry name" value="RNASE MJ1380-RELATED"/>
    <property type="match status" value="1"/>
</dbReference>
<name>A0A7G9YDS1_9EURY</name>
<keyword evidence="4" id="KW-0547">Nucleotide-binding</keyword>
<evidence type="ECO:0000256" key="5">
    <source>
        <dbReference type="ARBA" id="ARBA00022801"/>
    </source>
</evidence>
<gene>
    <name evidence="7" type="ORF">LJAJCFKK_00006</name>
</gene>
<dbReference type="InterPro" id="IPR051813">
    <property type="entry name" value="HepT_RNase_toxin"/>
</dbReference>
<evidence type="ECO:0000313" key="7">
    <source>
        <dbReference type="EMBL" id="QNO46155.1"/>
    </source>
</evidence>
<evidence type="ECO:0000256" key="1">
    <source>
        <dbReference type="ARBA" id="ARBA00022553"/>
    </source>
</evidence>
<dbReference type="AlphaFoldDB" id="A0A7G9YDS1"/>
<keyword evidence="2" id="KW-1277">Toxin-antitoxin system</keyword>
<proteinExistence type="inferred from homology"/>
<dbReference type="GO" id="GO:0110001">
    <property type="term" value="C:toxin-antitoxin complex"/>
    <property type="evidence" value="ECO:0007669"/>
    <property type="project" value="InterPro"/>
</dbReference>
<dbReference type="EMBL" id="MT631170">
    <property type="protein sequence ID" value="QNO46155.1"/>
    <property type="molecule type" value="Genomic_DNA"/>
</dbReference>
<dbReference type="Gene3D" id="1.20.120.580">
    <property type="entry name" value="bsu32300-like"/>
    <property type="match status" value="1"/>
</dbReference>
<evidence type="ECO:0000256" key="3">
    <source>
        <dbReference type="ARBA" id="ARBA00022722"/>
    </source>
</evidence>
<dbReference type="InterPro" id="IPR037038">
    <property type="entry name" value="HepT-like_sf"/>
</dbReference>
<accession>A0A7G9YDS1</accession>
<dbReference type="GO" id="GO:0016787">
    <property type="term" value="F:hydrolase activity"/>
    <property type="evidence" value="ECO:0007669"/>
    <property type="project" value="UniProtKB-KW"/>
</dbReference>